<proteinExistence type="predicted"/>
<comment type="caution">
    <text evidence="1">The sequence shown here is derived from an EMBL/GenBank/DDBJ whole genome shotgun (WGS) entry which is preliminary data.</text>
</comment>
<organism evidence="1 2">
    <name type="scientific">Corynebacterium marambiense</name>
    <dbReference type="NCBI Taxonomy" id="2765364"/>
    <lineage>
        <taxon>Bacteria</taxon>
        <taxon>Bacillati</taxon>
        <taxon>Actinomycetota</taxon>
        <taxon>Actinomycetes</taxon>
        <taxon>Mycobacteriales</taxon>
        <taxon>Corynebacteriaceae</taxon>
        <taxon>Corynebacterium</taxon>
    </lineage>
</organism>
<gene>
    <name evidence="1" type="ORF">JDV76_00190</name>
</gene>
<name>A0ABS0VSX5_9CORY</name>
<reference evidence="1 2" key="1">
    <citation type="submission" date="2020-12" db="EMBL/GenBank/DDBJ databases">
        <title>Genome public.</title>
        <authorList>
            <person name="Sun Q."/>
        </authorList>
    </citation>
    <scope>NUCLEOTIDE SEQUENCE [LARGE SCALE GENOMIC DNA]</scope>
    <source>
        <strain evidence="1 2">CCM 8864</strain>
    </source>
</reference>
<accession>A0ABS0VSX5</accession>
<protein>
    <submittedName>
        <fullName evidence="1">Uncharacterized protein</fullName>
    </submittedName>
</protein>
<dbReference type="EMBL" id="JAEIOT010000004">
    <property type="protein sequence ID" value="MBI8999404.1"/>
    <property type="molecule type" value="Genomic_DNA"/>
</dbReference>
<keyword evidence="2" id="KW-1185">Reference proteome</keyword>
<dbReference type="Proteomes" id="UP000625574">
    <property type="component" value="Unassembled WGS sequence"/>
</dbReference>
<evidence type="ECO:0000313" key="2">
    <source>
        <dbReference type="Proteomes" id="UP000625574"/>
    </source>
</evidence>
<dbReference type="RefSeq" id="WP_198734874.1">
    <property type="nucleotide sequence ID" value="NZ_JAEIOT010000004.1"/>
</dbReference>
<evidence type="ECO:0000313" key="1">
    <source>
        <dbReference type="EMBL" id="MBI8999404.1"/>
    </source>
</evidence>
<sequence length="270" mass="27249">MQAPDLTGLDRPARVRALKSALATMDGGGGGAGTGRFADLCPVRSPGPIDGDRPHPVPGKTARDLPGVIPVPTALANLLPGGGIPRRSITAVGDCPALIVELIATATADGCRVAVVGWPDLLLTGVADAGGVLDAVVVIPDPGDRPLSVTGMLVEGMDLVIHHGSGDARVSATQARPLLARVRRGTAALLTVGAHVPSPAIRIGADIVTYHGISVGFGRIRGFDIDVEITTKSAPPHRVLLRVGCGPVTGTQAAAGPGDREAGLRVVRAG</sequence>